<evidence type="ECO:0000256" key="18">
    <source>
        <dbReference type="SAM" id="Phobius"/>
    </source>
</evidence>
<sequence>MLSSLIRLQACRTVPLKSTILQATRVPLRTPVNRPVTRWAPRQPVGRAPARSGRPVPPFSILPLGLSVSAVCVWRWRLGSVTARCEHEHSRVVPEEPATERLRLDWRRLWSLLRPYLHYLIGAVCSAAIVALCNVEIPRLLGDLINVLTHFASAEGGGLHFTDELRAPALRLISFYGLQSLFTFAYIVCLSYMGEGMAADLRSQLFSVLMQQDVAFYDHHKTGEVINRLTTDVQDFKSSFKMCVSQGMRSVAQVLGCVAALYHMSPQLTLGSAVVITSVISVGTLIGRGLRELSREAQQQVAHSTAVAEEAVGNVRTVRAFAMEDSETEIYVEEVNKSRDMHIRLGIGIGCFQAGANLFMNSVVLATLYYGGYLMSMQQLSAGDLMSFLVASQTIQRSLAQMSILFGTFVRGMSAGARVFEYINLKSEIPIRGGDIIPVSQLTGSVEFRDVTFSYPTRPGVTVLDGLQLKVPSGHMLALVGYSGGGKSTCAALLERFYDPVSGQVLLDGHDLRSLDPHWLRGRVIGYINQEPVLFATSIRENIRYGREDATDEEVMQAARLANAHHFISDLPDGYDTAVGERGVTLSGGQKQRVAIARALLKDPRILVLDEATSALDAESEKVVQEALDRVVTGRTVLVIAHRLSTVRHADCIAVIANGRVAEMGSHAELVKKKGLYWDLVKHNTLQGEGGVQADTRSL</sequence>
<dbReference type="GO" id="GO:0015421">
    <property type="term" value="F:ABC-type oligopeptide transporter activity"/>
    <property type="evidence" value="ECO:0007669"/>
    <property type="project" value="TreeGrafter"/>
</dbReference>
<evidence type="ECO:0000313" key="22">
    <source>
        <dbReference type="Proteomes" id="UP000440578"/>
    </source>
</evidence>
<dbReference type="PROSITE" id="PS50893">
    <property type="entry name" value="ABC_TRANSPORTER_2"/>
    <property type="match status" value="1"/>
</dbReference>
<keyword evidence="9" id="KW-0809">Transit peptide</keyword>
<evidence type="ECO:0000259" key="19">
    <source>
        <dbReference type="PROSITE" id="PS50893"/>
    </source>
</evidence>
<keyword evidence="4" id="KW-0633">Potassium transport</keyword>
<dbReference type="Pfam" id="PF00664">
    <property type="entry name" value="ABC_membrane"/>
    <property type="match status" value="1"/>
</dbReference>
<dbReference type="InterPro" id="IPR039421">
    <property type="entry name" value="Type_1_exporter"/>
</dbReference>
<evidence type="ECO:0000256" key="5">
    <source>
        <dbReference type="ARBA" id="ARBA00022692"/>
    </source>
</evidence>
<organism evidence="21 22">
    <name type="scientific">Amphibalanus amphitrite</name>
    <name type="common">Striped barnacle</name>
    <name type="synonym">Balanus amphitrite</name>
    <dbReference type="NCBI Taxonomy" id="1232801"/>
    <lineage>
        <taxon>Eukaryota</taxon>
        <taxon>Metazoa</taxon>
        <taxon>Ecdysozoa</taxon>
        <taxon>Arthropoda</taxon>
        <taxon>Crustacea</taxon>
        <taxon>Multicrustacea</taxon>
        <taxon>Cirripedia</taxon>
        <taxon>Thoracica</taxon>
        <taxon>Thoracicalcarea</taxon>
        <taxon>Balanomorpha</taxon>
        <taxon>Balanoidea</taxon>
        <taxon>Balanidae</taxon>
        <taxon>Amphibalaninae</taxon>
        <taxon>Amphibalanus</taxon>
    </lineage>
</organism>
<dbReference type="CDD" id="cd03249">
    <property type="entry name" value="ABC_MTABC3_MDL1_MDL2"/>
    <property type="match status" value="1"/>
</dbReference>
<dbReference type="SUPFAM" id="SSF90123">
    <property type="entry name" value="ABC transporter transmembrane region"/>
    <property type="match status" value="1"/>
</dbReference>
<dbReference type="PROSITE" id="PS50929">
    <property type="entry name" value="ABC_TM1F"/>
    <property type="match status" value="1"/>
</dbReference>
<dbReference type="PANTHER" id="PTHR43394:SF17">
    <property type="entry name" value="MITOCHONDRIAL POTASSIUM CHANNEL ATP-BINDING SUBUNIT"/>
    <property type="match status" value="1"/>
</dbReference>
<keyword evidence="12" id="KW-0406">Ion transport</keyword>
<keyword evidence="22" id="KW-1185">Reference proteome</keyword>
<dbReference type="SUPFAM" id="SSF52540">
    <property type="entry name" value="P-loop containing nucleoside triphosphate hydrolases"/>
    <property type="match status" value="1"/>
</dbReference>
<keyword evidence="13" id="KW-0496">Mitochondrion</keyword>
<evidence type="ECO:0000256" key="10">
    <source>
        <dbReference type="ARBA" id="ARBA00022958"/>
    </source>
</evidence>
<evidence type="ECO:0000256" key="4">
    <source>
        <dbReference type="ARBA" id="ARBA00022538"/>
    </source>
</evidence>
<evidence type="ECO:0000256" key="17">
    <source>
        <dbReference type="ARBA" id="ARBA00042968"/>
    </source>
</evidence>
<evidence type="ECO:0000256" key="1">
    <source>
        <dbReference type="ARBA" id="ARBA00004448"/>
    </source>
</evidence>
<dbReference type="AlphaFoldDB" id="A0A6A4W0K7"/>
<keyword evidence="5 18" id="KW-0812">Transmembrane</keyword>
<evidence type="ECO:0000256" key="3">
    <source>
        <dbReference type="ARBA" id="ARBA00022448"/>
    </source>
</evidence>
<dbReference type="OrthoDB" id="6500128at2759"/>
<comment type="caution">
    <text evidence="21">The sequence shown here is derived from an EMBL/GenBank/DDBJ whole genome shotgun (WGS) entry which is preliminary data.</text>
</comment>
<comment type="similarity">
    <text evidence="2">Belongs to the ABC transporter superfamily. ABCB family. Multidrug resistance exporter (TC 3.A.1.201) subfamily.</text>
</comment>
<evidence type="ECO:0000256" key="13">
    <source>
        <dbReference type="ARBA" id="ARBA00023128"/>
    </source>
</evidence>
<dbReference type="GO" id="GO:0005743">
    <property type="term" value="C:mitochondrial inner membrane"/>
    <property type="evidence" value="ECO:0007669"/>
    <property type="project" value="UniProtKB-SubCell"/>
</dbReference>
<dbReference type="FunFam" id="1.20.1560.10:FF:000016">
    <property type="entry name" value="ATP-binding cassette sub-family B member 8, mitochondrial"/>
    <property type="match status" value="1"/>
</dbReference>
<dbReference type="InterPro" id="IPR017871">
    <property type="entry name" value="ABC_transporter-like_CS"/>
</dbReference>
<gene>
    <name evidence="21" type="primary">abcb8</name>
    <name evidence="21" type="ORF">FJT64_027817</name>
</gene>
<proteinExistence type="inferred from homology"/>
<evidence type="ECO:0000256" key="16">
    <source>
        <dbReference type="ARBA" id="ARBA00041416"/>
    </source>
</evidence>
<dbReference type="PROSITE" id="PS00211">
    <property type="entry name" value="ABC_TRANSPORTER_1"/>
    <property type="match status" value="1"/>
</dbReference>
<dbReference type="InterPro" id="IPR036640">
    <property type="entry name" value="ABC1_TM_sf"/>
</dbReference>
<dbReference type="FunFam" id="3.40.50.300:FF:000403">
    <property type="entry name" value="ATP-binding cassette sub-family B member 8, mitochondrial"/>
    <property type="match status" value="1"/>
</dbReference>
<evidence type="ECO:0000256" key="8">
    <source>
        <dbReference type="ARBA" id="ARBA00022840"/>
    </source>
</evidence>
<evidence type="ECO:0000256" key="12">
    <source>
        <dbReference type="ARBA" id="ARBA00023065"/>
    </source>
</evidence>
<dbReference type="InterPro" id="IPR011527">
    <property type="entry name" value="ABC1_TM_dom"/>
</dbReference>
<evidence type="ECO:0000256" key="7">
    <source>
        <dbReference type="ARBA" id="ARBA00022792"/>
    </source>
</evidence>
<dbReference type="CDD" id="cd18574">
    <property type="entry name" value="ABC_6TM_ABCB8_like"/>
    <property type="match status" value="1"/>
</dbReference>
<dbReference type="Gene3D" id="1.20.1560.10">
    <property type="entry name" value="ABC transporter type 1, transmembrane domain"/>
    <property type="match status" value="1"/>
</dbReference>
<evidence type="ECO:0000313" key="21">
    <source>
        <dbReference type="EMBL" id="KAF0299443.1"/>
    </source>
</evidence>
<dbReference type="Gene3D" id="3.40.50.300">
    <property type="entry name" value="P-loop containing nucleotide triphosphate hydrolases"/>
    <property type="match status" value="1"/>
</dbReference>
<feature type="transmembrane region" description="Helical" evidence="18">
    <location>
        <begin position="173"/>
        <end position="193"/>
    </location>
</feature>
<evidence type="ECO:0000256" key="2">
    <source>
        <dbReference type="ARBA" id="ARBA00007577"/>
    </source>
</evidence>
<keyword evidence="14 18" id="KW-0472">Membrane</keyword>
<dbReference type="Pfam" id="PF00005">
    <property type="entry name" value="ABC_tran"/>
    <property type="match status" value="1"/>
</dbReference>
<dbReference type="PANTHER" id="PTHR43394">
    <property type="entry name" value="ATP-DEPENDENT PERMEASE MDL1, MITOCHONDRIAL"/>
    <property type="match status" value="1"/>
</dbReference>
<dbReference type="InterPro" id="IPR027417">
    <property type="entry name" value="P-loop_NTPase"/>
</dbReference>
<keyword evidence="6" id="KW-0547">Nucleotide-binding</keyword>
<keyword evidence="7" id="KW-0999">Mitochondrion inner membrane</keyword>
<dbReference type="GO" id="GO:0090374">
    <property type="term" value="P:oligopeptide export from mitochondrion"/>
    <property type="evidence" value="ECO:0007669"/>
    <property type="project" value="TreeGrafter"/>
</dbReference>
<feature type="transmembrane region" description="Helical" evidence="18">
    <location>
        <begin position="345"/>
        <end position="370"/>
    </location>
</feature>
<dbReference type="EMBL" id="VIIS01001366">
    <property type="protein sequence ID" value="KAF0299443.1"/>
    <property type="molecule type" value="Genomic_DNA"/>
</dbReference>
<evidence type="ECO:0000259" key="20">
    <source>
        <dbReference type="PROSITE" id="PS50929"/>
    </source>
</evidence>
<accession>A0A6A4W0K7</accession>
<evidence type="ECO:0000256" key="9">
    <source>
        <dbReference type="ARBA" id="ARBA00022946"/>
    </source>
</evidence>
<protein>
    <recommendedName>
        <fullName evidence="15">Mitochondrial potassium channel ATP-binding subunit</fullName>
    </recommendedName>
    <alternativeName>
        <fullName evidence="17">ATP-binding cassette sub-family B member 8, mitochondrial</fullName>
    </alternativeName>
    <alternativeName>
        <fullName evidence="16">Mitochondrial sulfonylurea-receptor</fullName>
    </alternativeName>
</protein>
<feature type="domain" description="ABC transmembrane type-1" evidence="20">
    <location>
        <begin position="121"/>
        <end position="411"/>
    </location>
</feature>
<evidence type="ECO:0000256" key="14">
    <source>
        <dbReference type="ARBA" id="ARBA00023136"/>
    </source>
</evidence>
<feature type="transmembrane region" description="Helical" evidence="18">
    <location>
        <begin position="116"/>
        <end position="137"/>
    </location>
</feature>
<dbReference type="Proteomes" id="UP000440578">
    <property type="component" value="Unassembled WGS sequence"/>
</dbReference>
<keyword evidence="8 21" id="KW-0067">ATP-binding</keyword>
<reference evidence="21 22" key="1">
    <citation type="submission" date="2019-07" db="EMBL/GenBank/DDBJ databases">
        <title>Draft genome assembly of a fouling barnacle, Amphibalanus amphitrite (Darwin, 1854): The first reference genome for Thecostraca.</title>
        <authorList>
            <person name="Kim W."/>
        </authorList>
    </citation>
    <scope>NUCLEOTIDE SEQUENCE [LARGE SCALE GENOMIC DNA]</scope>
    <source>
        <strain evidence="21">SNU_AA5</strain>
        <tissue evidence="21">Soma without cirri and trophi</tissue>
    </source>
</reference>
<dbReference type="InterPro" id="IPR003439">
    <property type="entry name" value="ABC_transporter-like_ATP-bd"/>
</dbReference>
<name>A0A6A4W0K7_AMPAM</name>
<feature type="domain" description="ABC transporter" evidence="19">
    <location>
        <begin position="446"/>
        <end position="683"/>
    </location>
</feature>
<evidence type="ECO:0000256" key="15">
    <source>
        <dbReference type="ARBA" id="ARBA00040439"/>
    </source>
</evidence>
<dbReference type="GO" id="GO:0005524">
    <property type="term" value="F:ATP binding"/>
    <property type="evidence" value="ECO:0007669"/>
    <property type="project" value="UniProtKB-KW"/>
</dbReference>
<comment type="subcellular location">
    <subcellularLocation>
        <location evidence="1">Mitochondrion inner membrane</location>
        <topology evidence="1">Multi-pass membrane protein</topology>
    </subcellularLocation>
</comment>
<dbReference type="SMART" id="SM00382">
    <property type="entry name" value="AAA"/>
    <property type="match status" value="1"/>
</dbReference>
<keyword evidence="3" id="KW-0813">Transport</keyword>
<dbReference type="GO" id="GO:0006813">
    <property type="term" value="P:potassium ion transport"/>
    <property type="evidence" value="ECO:0007669"/>
    <property type="project" value="UniProtKB-KW"/>
</dbReference>
<evidence type="ECO:0000256" key="6">
    <source>
        <dbReference type="ARBA" id="ARBA00022741"/>
    </source>
</evidence>
<keyword evidence="11 18" id="KW-1133">Transmembrane helix</keyword>
<dbReference type="GO" id="GO:0016887">
    <property type="term" value="F:ATP hydrolysis activity"/>
    <property type="evidence" value="ECO:0007669"/>
    <property type="project" value="InterPro"/>
</dbReference>
<keyword evidence="10" id="KW-0630">Potassium</keyword>
<dbReference type="InterPro" id="IPR003593">
    <property type="entry name" value="AAA+_ATPase"/>
</dbReference>
<dbReference type="PIRSF" id="PIRSF002773">
    <property type="entry name" value="ABC_prm/ATPase_B"/>
    <property type="match status" value="1"/>
</dbReference>
<feature type="transmembrane region" description="Helical" evidence="18">
    <location>
        <begin position="270"/>
        <end position="290"/>
    </location>
</feature>
<evidence type="ECO:0000256" key="11">
    <source>
        <dbReference type="ARBA" id="ARBA00022989"/>
    </source>
</evidence>